<evidence type="ECO:0000256" key="13">
    <source>
        <dbReference type="ARBA" id="ARBA00022840"/>
    </source>
</evidence>
<dbReference type="Gene3D" id="3.30.565.10">
    <property type="entry name" value="Histidine kinase-like ATPase, C-terminal domain"/>
    <property type="match status" value="1"/>
</dbReference>
<dbReference type="Pfam" id="PF02518">
    <property type="entry name" value="HATPase_c"/>
    <property type="match status" value="1"/>
</dbReference>
<keyword evidence="16 18" id="KW-0472">Membrane</keyword>
<dbReference type="EMBL" id="VCBC01000008">
    <property type="protein sequence ID" value="TLU65145.1"/>
    <property type="molecule type" value="Genomic_DNA"/>
</dbReference>
<accession>A0A5R9II06</accession>
<dbReference type="InterPro" id="IPR003594">
    <property type="entry name" value="HATPase_dom"/>
</dbReference>
<dbReference type="InterPro" id="IPR005467">
    <property type="entry name" value="His_kinase_dom"/>
</dbReference>
<reference evidence="20 21" key="1">
    <citation type="submission" date="2019-05" db="EMBL/GenBank/DDBJ databases">
        <title>Genome sequences of Thalassotalea litorea 1K03283.</title>
        <authorList>
            <person name="Zhang D."/>
        </authorList>
    </citation>
    <scope>NUCLEOTIDE SEQUENCE [LARGE SCALE GENOMIC DNA]</scope>
    <source>
        <strain evidence="20 21">MCCC 1K03283</strain>
    </source>
</reference>
<evidence type="ECO:0000256" key="9">
    <source>
        <dbReference type="ARBA" id="ARBA00022679"/>
    </source>
</evidence>
<gene>
    <name evidence="20" type="primary">phoR</name>
    <name evidence="20" type="ORF">FE810_09490</name>
</gene>
<keyword evidence="15" id="KW-0902">Two-component regulatory system</keyword>
<keyword evidence="10 18" id="KW-0812">Transmembrane</keyword>
<keyword evidence="14 18" id="KW-1133">Transmembrane helix</keyword>
<evidence type="ECO:0000256" key="16">
    <source>
        <dbReference type="ARBA" id="ARBA00023136"/>
    </source>
</evidence>
<dbReference type="GO" id="GO:0005524">
    <property type="term" value="F:ATP binding"/>
    <property type="evidence" value="ECO:0007669"/>
    <property type="project" value="UniProtKB-KW"/>
</dbReference>
<dbReference type="Gene3D" id="3.30.450.20">
    <property type="entry name" value="PAS domain"/>
    <property type="match status" value="1"/>
</dbReference>
<dbReference type="Proteomes" id="UP000307790">
    <property type="component" value="Unassembled WGS sequence"/>
</dbReference>
<dbReference type="SUPFAM" id="SSF55874">
    <property type="entry name" value="ATPase domain of HSP90 chaperone/DNA topoisomerase II/histidine kinase"/>
    <property type="match status" value="1"/>
</dbReference>
<keyword evidence="13" id="KW-0067">ATP-binding</keyword>
<evidence type="ECO:0000256" key="6">
    <source>
        <dbReference type="ARBA" id="ARBA00022475"/>
    </source>
</evidence>
<evidence type="ECO:0000256" key="15">
    <source>
        <dbReference type="ARBA" id="ARBA00023012"/>
    </source>
</evidence>
<dbReference type="FunFam" id="1.10.287.130:FF:000001">
    <property type="entry name" value="Two-component sensor histidine kinase"/>
    <property type="match status" value="1"/>
</dbReference>
<keyword evidence="21" id="KW-1185">Reference proteome</keyword>
<dbReference type="SUPFAM" id="SSF47384">
    <property type="entry name" value="Homodimeric domain of signal transducing histidine kinase"/>
    <property type="match status" value="1"/>
</dbReference>
<comment type="function">
    <text evidence="17">Member of the two-component regulatory system PhoR/PhoB involved in the phosphate regulon genes expression. PhoR may function as a membrane-associated protein kinase that phosphorylates PhoB in response to environmental signals.</text>
</comment>
<dbReference type="SMART" id="SM00387">
    <property type="entry name" value="HATPase_c"/>
    <property type="match status" value="1"/>
</dbReference>
<evidence type="ECO:0000256" key="17">
    <source>
        <dbReference type="ARBA" id="ARBA00025207"/>
    </source>
</evidence>
<dbReference type="GO" id="GO:0004721">
    <property type="term" value="F:phosphoprotein phosphatase activity"/>
    <property type="evidence" value="ECO:0007669"/>
    <property type="project" value="InterPro"/>
</dbReference>
<feature type="domain" description="Histidine kinase" evidence="19">
    <location>
        <begin position="212"/>
        <end position="428"/>
    </location>
</feature>
<dbReference type="GO" id="GO:0006817">
    <property type="term" value="P:phosphate ion transport"/>
    <property type="evidence" value="ECO:0007669"/>
    <property type="project" value="UniProtKB-KW"/>
</dbReference>
<protein>
    <recommendedName>
        <fullName evidence="4">Phosphate regulon sensor protein PhoR</fullName>
        <ecNumber evidence="3">2.7.13.3</ecNumber>
    </recommendedName>
</protein>
<keyword evidence="5" id="KW-0813">Transport</keyword>
<dbReference type="Pfam" id="PF11808">
    <property type="entry name" value="PhoR"/>
    <property type="match status" value="1"/>
</dbReference>
<evidence type="ECO:0000259" key="19">
    <source>
        <dbReference type="PROSITE" id="PS50109"/>
    </source>
</evidence>
<evidence type="ECO:0000256" key="1">
    <source>
        <dbReference type="ARBA" id="ARBA00000085"/>
    </source>
</evidence>
<keyword evidence="12 20" id="KW-0418">Kinase</keyword>
<keyword evidence="8" id="KW-0592">Phosphate transport</keyword>
<evidence type="ECO:0000256" key="3">
    <source>
        <dbReference type="ARBA" id="ARBA00012438"/>
    </source>
</evidence>
<evidence type="ECO:0000256" key="14">
    <source>
        <dbReference type="ARBA" id="ARBA00022989"/>
    </source>
</evidence>
<evidence type="ECO:0000256" key="18">
    <source>
        <dbReference type="SAM" id="Phobius"/>
    </source>
</evidence>
<dbReference type="EC" id="2.7.13.3" evidence="3"/>
<dbReference type="InterPro" id="IPR036890">
    <property type="entry name" value="HATPase_C_sf"/>
</dbReference>
<dbReference type="SMART" id="SM00388">
    <property type="entry name" value="HisKA"/>
    <property type="match status" value="1"/>
</dbReference>
<evidence type="ECO:0000256" key="10">
    <source>
        <dbReference type="ARBA" id="ARBA00022692"/>
    </source>
</evidence>
<dbReference type="InterPro" id="IPR014310">
    <property type="entry name" value="Sig_transdc_His_kinase_PhoR"/>
</dbReference>
<dbReference type="PRINTS" id="PR00344">
    <property type="entry name" value="BCTRLSENSOR"/>
</dbReference>
<evidence type="ECO:0000256" key="8">
    <source>
        <dbReference type="ARBA" id="ARBA00022592"/>
    </source>
</evidence>
<dbReference type="InterPro" id="IPR036097">
    <property type="entry name" value="HisK_dim/P_sf"/>
</dbReference>
<keyword evidence="6" id="KW-1003">Cell membrane</keyword>
<organism evidence="20 21">
    <name type="scientific">Thalassotalea litorea</name>
    <dbReference type="NCBI Taxonomy" id="2020715"/>
    <lineage>
        <taxon>Bacteria</taxon>
        <taxon>Pseudomonadati</taxon>
        <taxon>Pseudomonadota</taxon>
        <taxon>Gammaproteobacteria</taxon>
        <taxon>Alteromonadales</taxon>
        <taxon>Colwelliaceae</taxon>
        <taxon>Thalassotalea</taxon>
    </lineage>
</organism>
<comment type="caution">
    <text evidence="20">The sequence shown here is derived from an EMBL/GenBank/DDBJ whole genome shotgun (WGS) entry which is preliminary data.</text>
</comment>
<dbReference type="RefSeq" id="WP_138319815.1">
    <property type="nucleotide sequence ID" value="NZ_VCBC01000008.1"/>
</dbReference>
<evidence type="ECO:0000313" key="20">
    <source>
        <dbReference type="EMBL" id="TLU65145.1"/>
    </source>
</evidence>
<dbReference type="GO" id="GO:0016036">
    <property type="term" value="P:cellular response to phosphate starvation"/>
    <property type="evidence" value="ECO:0007669"/>
    <property type="project" value="TreeGrafter"/>
</dbReference>
<dbReference type="Pfam" id="PF00512">
    <property type="entry name" value="HisKA"/>
    <property type="match status" value="1"/>
</dbReference>
<dbReference type="NCBIfam" id="NF008235">
    <property type="entry name" value="PRK11006.1"/>
    <property type="match status" value="1"/>
</dbReference>
<proteinExistence type="predicted"/>
<evidence type="ECO:0000256" key="4">
    <source>
        <dbReference type="ARBA" id="ARBA00019665"/>
    </source>
</evidence>
<dbReference type="InterPro" id="IPR050351">
    <property type="entry name" value="BphY/WalK/GraS-like"/>
</dbReference>
<keyword evidence="9 20" id="KW-0808">Transferase</keyword>
<evidence type="ECO:0000256" key="12">
    <source>
        <dbReference type="ARBA" id="ARBA00022777"/>
    </source>
</evidence>
<dbReference type="PANTHER" id="PTHR45453">
    <property type="entry name" value="PHOSPHATE REGULON SENSOR PROTEIN PHOR"/>
    <property type="match status" value="1"/>
</dbReference>
<dbReference type="InterPro" id="IPR003661">
    <property type="entry name" value="HisK_dim/P_dom"/>
</dbReference>
<dbReference type="OrthoDB" id="9813151at2"/>
<evidence type="ECO:0000256" key="5">
    <source>
        <dbReference type="ARBA" id="ARBA00022448"/>
    </source>
</evidence>
<evidence type="ECO:0000313" key="21">
    <source>
        <dbReference type="Proteomes" id="UP000307790"/>
    </source>
</evidence>
<feature type="transmembrane region" description="Helical" evidence="18">
    <location>
        <begin position="12"/>
        <end position="45"/>
    </location>
</feature>
<dbReference type="SUPFAM" id="SSF55785">
    <property type="entry name" value="PYP-like sensor domain (PAS domain)"/>
    <property type="match status" value="1"/>
</dbReference>
<dbReference type="InterPro" id="IPR004358">
    <property type="entry name" value="Sig_transdc_His_kin-like_C"/>
</dbReference>
<comment type="subcellular location">
    <subcellularLocation>
        <location evidence="2">Cell membrane</location>
    </subcellularLocation>
</comment>
<keyword evidence="11" id="KW-0547">Nucleotide-binding</keyword>
<sequence>MIYRFSLKQFFGRVLTLIGCLVVVGLLFDQLLLVLLCGAVITLIWNYQHLLKLINWLWQKNLISPPESHGVWGHIYDGIYRRTQKYRRKQRELNARIRKFRDGAEALPDAAIVLDLDYCIRWCNKKATSLLGIRWPLDNGQRITNLVRSPELANYVGKQDFSSPCSLESPDNEDQQLELRFMPYGEKQLLLLARDVSQLHRVEKMRRDFIANVSHELKTPLTVVRGYVEMIQEDNDFSDHWSRSFDTIEQQVTRMDRLVQQLLILSRVEVSGDSEIRTMVNIPHLISALVEDASVLNKNKQHRMSFDIDETLGVMGNESELKSAFANLLVNAINYTSDGGEIQVSWQRIGDHCVYQVCDTGDGIRPEDIDRLTERFYRVDKSRSRNTGGTGLGLAIVKHVAQHHNAQLHIESILHKGSTFRIEFPAEDSFILGENYPHQQSTF</sequence>
<dbReference type="PANTHER" id="PTHR45453:SF1">
    <property type="entry name" value="PHOSPHATE REGULON SENSOR PROTEIN PHOR"/>
    <property type="match status" value="1"/>
</dbReference>
<dbReference type="GO" id="GO:0005886">
    <property type="term" value="C:plasma membrane"/>
    <property type="evidence" value="ECO:0007669"/>
    <property type="project" value="UniProtKB-SubCell"/>
</dbReference>
<evidence type="ECO:0000256" key="2">
    <source>
        <dbReference type="ARBA" id="ARBA00004236"/>
    </source>
</evidence>
<name>A0A5R9II06_9GAMM</name>
<dbReference type="FunFam" id="3.30.565.10:FF:000032">
    <property type="entry name" value="Phosphate regulon sensor histidine kinase PhoR"/>
    <property type="match status" value="1"/>
</dbReference>
<dbReference type="NCBIfam" id="TIGR02966">
    <property type="entry name" value="phoR_proteo"/>
    <property type="match status" value="1"/>
</dbReference>
<dbReference type="CDD" id="cd00082">
    <property type="entry name" value="HisKA"/>
    <property type="match status" value="1"/>
</dbReference>
<dbReference type="InterPro" id="IPR021766">
    <property type="entry name" value="PhoR_N"/>
</dbReference>
<dbReference type="Gene3D" id="1.10.287.130">
    <property type="match status" value="1"/>
</dbReference>
<dbReference type="PROSITE" id="PS50109">
    <property type="entry name" value="HIS_KIN"/>
    <property type="match status" value="1"/>
</dbReference>
<dbReference type="AlphaFoldDB" id="A0A5R9II06"/>
<evidence type="ECO:0000256" key="7">
    <source>
        <dbReference type="ARBA" id="ARBA00022553"/>
    </source>
</evidence>
<dbReference type="GO" id="GO:0000155">
    <property type="term" value="F:phosphorelay sensor kinase activity"/>
    <property type="evidence" value="ECO:0007669"/>
    <property type="project" value="InterPro"/>
</dbReference>
<evidence type="ECO:0000256" key="11">
    <source>
        <dbReference type="ARBA" id="ARBA00022741"/>
    </source>
</evidence>
<dbReference type="InterPro" id="IPR035965">
    <property type="entry name" value="PAS-like_dom_sf"/>
</dbReference>
<comment type="catalytic activity">
    <reaction evidence="1">
        <text>ATP + protein L-histidine = ADP + protein N-phospho-L-histidine.</text>
        <dbReference type="EC" id="2.7.13.3"/>
    </reaction>
</comment>
<keyword evidence="7" id="KW-0597">Phosphoprotein</keyword>